<evidence type="ECO:0008006" key="4">
    <source>
        <dbReference type="Google" id="ProtNLM"/>
    </source>
</evidence>
<organism evidence="2 3">
    <name type="scientific">Candidatus Gallimonas intestinigallinarum</name>
    <dbReference type="NCBI Taxonomy" id="2838604"/>
    <lineage>
        <taxon>Bacteria</taxon>
        <taxon>Bacillati</taxon>
        <taxon>Bacillota</taxon>
        <taxon>Clostridia</taxon>
        <taxon>Candidatus Gallimonas</taxon>
    </lineage>
</organism>
<comment type="caution">
    <text evidence="2">The sequence shown here is derived from an EMBL/GenBank/DDBJ whole genome shotgun (WGS) entry which is preliminary data.</text>
</comment>
<dbReference type="SUPFAM" id="SSF53850">
    <property type="entry name" value="Periplasmic binding protein-like II"/>
    <property type="match status" value="1"/>
</dbReference>
<dbReference type="Proteomes" id="UP000824044">
    <property type="component" value="Unassembled WGS sequence"/>
</dbReference>
<dbReference type="EMBL" id="DXBS01000051">
    <property type="protein sequence ID" value="HIZ24309.1"/>
    <property type="molecule type" value="Genomic_DNA"/>
</dbReference>
<keyword evidence="1" id="KW-0732">Signal</keyword>
<accession>A0A9D2DWI1</accession>
<protein>
    <recommendedName>
        <fullName evidence="4">ABC transporter substrate-binding protein</fullName>
    </recommendedName>
</protein>
<evidence type="ECO:0000256" key="1">
    <source>
        <dbReference type="SAM" id="SignalP"/>
    </source>
</evidence>
<evidence type="ECO:0000313" key="3">
    <source>
        <dbReference type="Proteomes" id="UP000824044"/>
    </source>
</evidence>
<feature type="chain" id="PRO_5039284419" description="ABC transporter substrate-binding protein" evidence="1">
    <location>
        <begin position="25"/>
        <end position="626"/>
    </location>
</feature>
<proteinExistence type="predicted"/>
<reference evidence="2" key="2">
    <citation type="submission" date="2021-04" db="EMBL/GenBank/DDBJ databases">
        <authorList>
            <person name="Gilroy R."/>
        </authorList>
    </citation>
    <scope>NUCLEOTIDE SEQUENCE</scope>
    <source>
        <strain evidence="2">CHK33-5263</strain>
    </source>
</reference>
<dbReference type="AlphaFoldDB" id="A0A9D2DWI1"/>
<reference evidence="2" key="1">
    <citation type="journal article" date="2021" name="PeerJ">
        <title>Extensive microbial diversity within the chicken gut microbiome revealed by metagenomics and culture.</title>
        <authorList>
            <person name="Gilroy R."/>
            <person name="Ravi A."/>
            <person name="Getino M."/>
            <person name="Pursley I."/>
            <person name="Horton D.L."/>
            <person name="Alikhan N.F."/>
            <person name="Baker D."/>
            <person name="Gharbi K."/>
            <person name="Hall N."/>
            <person name="Watson M."/>
            <person name="Adriaenssens E.M."/>
            <person name="Foster-Nyarko E."/>
            <person name="Jarju S."/>
            <person name="Secka A."/>
            <person name="Antonio M."/>
            <person name="Oren A."/>
            <person name="Chaudhuri R.R."/>
            <person name="La Ragione R."/>
            <person name="Hildebrand F."/>
            <person name="Pallen M.J."/>
        </authorList>
    </citation>
    <scope>NUCLEOTIDE SEQUENCE</scope>
    <source>
        <strain evidence="2">CHK33-5263</strain>
    </source>
</reference>
<gene>
    <name evidence="2" type="ORF">H9812_02390</name>
</gene>
<name>A0A9D2DWI1_9FIRM</name>
<feature type="signal peptide" evidence="1">
    <location>
        <begin position="1"/>
        <end position="24"/>
    </location>
</feature>
<dbReference type="Gene3D" id="3.40.190.10">
    <property type="entry name" value="Periplasmic binding protein-like II"/>
    <property type="match status" value="2"/>
</dbReference>
<sequence length="626" mass="70722">MRTKRLFACVLTAACAGMFVLPMAACGGNNLPPIGDDGMAQLTYPDFEQTPSDKNSWEYIPEDNDMTIEWYVDVSSWPIPADNDVLRKIKEDTGITIRFTTPVQDDGQKLATIIAGEDLPDVMSVMTSKTQTLASLAQQGYVYDINTLADKWAPTLYNYLPEDVMDWWAYGNGKTYGIPNHYYSYDDIPEGEQLQPNGGMMVRKDLFDAWQTHAQTMADGQGMISYTALDGTTKQVEWQGYITTPEGFKEAATWAMENYYGTGKGNITTALQLSQFTDQGNASLEWLAQFFAIPFETEEGEYEYRFTQEEYAEMLYWLNDLCTTRANGNTLISRDNFTQTYDGVGSVIAGGKAFATLATPQDYQMHFATAKDDGYEYVSMYITNSDGDAPVLADIRGYGYLMSMITTDCERPDLVIKLFDYLTSEEGQRLVCFGVEGETWNWADEEKTQIAYTDEYLAIKGDKGQSTASFGLMTVDMLLNYQYYDNVQPKTNNGKTESELFRVNLKRPLSIYAYDYNATHFVVDATNENYQDYNNALTRINALIGQQTTKILQATSRSEAESIYQQTVELLEKRNLALVVEMNSEAYQATKQKLGITVAWPAWQEGYVNPLDRTQPNGDLSLYRTY</sequence>
<evidence type="ECO:0000313" key="2">
    <source>
        <dbReference type="EMBL" id="HIZ24309.1"/>
    </source>
</evidence>